<gene>
    <name evidence="3" type="ORF">SAMN04489724_3885</name>
</gene>
<keyword evidence="4" id="KW-1185">Reference proteome</keyword>
<evidence type="ECO:0000313" key="3">
    <source>
        <dbReference type="EMBL" id="SFU09271.1"/>
    </source>
</evidence>
<protein>
    <recommendedName>
        <fullName evidence="5">DUF3823 domain-containing protein</fullName>
    </recommendedName>
</protein>
<accession>A0A1I7DC52</accession>
<dbReference type="Pfam" id="PF12866">
    <property type="entry name" value="DUF3823"/>
    <property type="match status" value="1"/>
</dbReference>
<dbReference type="AlphaFoldDB" id="A0A1I7DC52"/>
<proteinExistence type="predicted"/>
<evidence type="ECO:0000313" key="4">
    <source>
        <dbReference type="Proteomes" id="UP000199673"/>
    </source>
</evidence>
<sequence>MKSNFKNILGMMGIAASLASCSYDNYDEPSFQLEGRIVYQGEPIGVSYNDVYIELWESGWQRLGNIGVAVDQDGSYSSLLFKGDYKMIIPNNQGPFQKITNDQTGNDTIPVNLTGSQTMDIEVMPYYMIRNVSIDGGSDQVSASFDLDQIITGEGARNIQEVSLYVSKTSFVDVRTSIATTNRGGGDLESMNGISLQTDVPERVPTQDYAYARVGVRIEGVEDMIFSEIVKVNL</sequence>
<dbReference type="PROSITE" id="PS51257">
    <property type="entry name" value="PROKAR_LIPOPROTEIN"/>
    <property type="match status" value="1"/>
</dbReference>
<reference evidence="4" key="1">
    <citation type="submission" date="2016-10" db="EMBL/GenBank/DDBJ databases">
        <authorList>
            <person name="Varghese N."/>
            <person name="Submissions S."/>
        </authorList>
    </citation>
    <scope>NUCLEOTIDE SEQUENCE [LARGE SCALE GENOMIC DNA]</scope>
    <source>
        <strain evidence="4">DSM 23445</strain>
    </source>
</reference>
<feature type="domain" description="DUF3823" evidence="1">
    <location>
        <begin position="32"/>
        <end position="124"/>
    </location>
</feature>
<evidence type="ECO:0000259" key="2">
    <source>
        <dbReference type="Pfam" id="PF18003"/>
    </source>
</evidence>
<evidence type="ECO:0000259" key="1">
    <source>
        <dbReference type="Pfam" id="PF12866"/>
    </source>
</evidence>
<organism evidence="3 4">
    <name type="scientific">Algoriphagus locisalis</name>
    <dbReference type="NCBI Taxonomy" id="305507"/>
    <lineage>
        <taxon>Bacteria</taxon>
        <taxon>Pseudomonadati</taxon>
        <taxon>Bacteroidota</taxon>
        <taxon>Cytophagia</taxon>
        <taxon>Cytophagales</taxon>
        <taxon>Cyclobacteriaceae</taxon>
        <taxon>Algoriphagus</taxon>
    </lineage>
</organism>
<dbReference type="OrthoDB" id="1433240at2"/>
<dbReference type="EMBL" id="FPBF01000006">
    <property type="protein sequence ID" value="SFU09271.1"/>
    <property type="molecule type" value="Genomic_DNA"/>
</dbReference>
<evidence type="ECO:0008006" key="5">
    <source>
        <dbReference type="Google" id="ProtNLM"/>
    </source>
</evidence>
<dbReference type="InterPro" id="IPR024278">
    <property type="entry name" value="DUF3823_N"/>
</dbReference>
<dbReference type="Proteomes" id="UP000199673">
    <property type="component" value="Unassembled WGS sequence"/>
</dbReference>
<name>A0A1I7DC52_9BACT</name>
<dbReference type="RefSeq" id="WP_091696485.1">
    <property type="nucleotide sequence ID" value="NZ_FPBF01000006.1"/>
</dbReference>
<dbReference type="InterPro" id="IPR041186">
    <property type="entry name" value="DUF3823_C"/>
</dbReference>
<dbReference type="STRING" id="305507.SAMN04489724_3885"/>
<dbReference type="Gene3D" id="2.60.40.2060">
    <property type="match status" value="1"/>
</dbReference>
<dbReference type="Pfam" id="PF18003">
    <property type="entry name" value="DUF3823_C"/>
    <property type="match status" value="1"/>
</dbReference>
<feature type="domain" description="DUF3823" evidence="2">
    <location>
        <begin position="127"/>
        <end position="231"/>
    </location>
</feature>
<dbReference type="Gene3D" id="2.60.40.1120">
    <property type="entry name" value="Carboxypeptidase-like, regulatory domain"/>
    <property type="match status" value="1"/>
</dbReference>